<dbReference type="Pfam" id="PF13639">
    <property type="entry name" value="zf-RING_2"/>
    <property type="match status" value="1"/>
</dbReference>
<evidence type="ECO:0000256" key="3">
    <source>
        <dbReference type="ARBA" id="ARBA00022833"/>
    </source>
</evidence>
<dbReference type="Proteomes" id="UP000038045">
    <property type="component" value="Unplaced"/>
</dbReference>
<name>A0A0N5A0P6_PARTI</name>
<dbReference type="GO" id="GO:0061630">
    <property type="term" value="F:ubiquitin protein ligase activity"/>
    <property type="evidence" value="ECO:0007669"/>
    <property type="project" value="TreeGrafter"/>
</dbReference>
<dbReference type="SMART" id="SM00184">
    <property type="entry name" value="RING"/>
    <property type="match status" value="1"/>
</dbReference>
<dbReference type="InterPro" id="IPR013083">
    <property type="entry name" value="Znf_RING/FYVE/PHD"/>
</dbReference>
<keyword evidence="3" id="KW-0862">Zinc</keyword>
<dbReference type="InterPro" id="IPR001841">
    <property type="entry name" value="Znf_RING"/>
</dbReference>
<evidence type="ECO:0000256" key="4">
    <source>
        <dbReference type="PROSITE-ProRule" id="PRU00175"/>
    </source>
</evidence>
<keyword evidence="1" id="KW-0479">Metal-binding</keyword>
<evidence type="ECO:0000313" key="8">
    <source>
        <dbReference type="WBParaSite" id="PTRK_0001500300.1"/>
    </source>
</evidence>
<keyword evidence="2 4" id="KW-0863">Zinc-finger</keyword>
<dbReference type="InterPro" id="IPR050731">
    <property type="entry name" value="HRD1_E3_ubiq-ligases"/>
</dbReference>
<dbReference type="STRING" id="131310.A0A0N5A0P6"/>
<feature type="region of interest" description="Disordered" evidence="5">
    <location>
        <begin position="131"/>
        <end position="184"/>
    </location>
</feature>
<dbReference type="Gene3D" id="3.30.40.10">
    <property type="entry name" value="Zinc/RING finger domain, C3HC4 (zinc finger)"/>
    <property type="match status" value="1"/>
</dbReference>
<protein>
    <submittedName>
        <fullName evidence="8">RING-type domain-containing protein</fullName>
    </submittedName>
</protein>
<evidence type="ECO:0000256" key="1">
    <source>
        <dbReference type="ARBA" id="ARBA00022723"/>
    </source>
</evidence>
<dbReference type="AlphaFoldDB" id="A0A0N5A0P6"/>
<dbReference type="GO" id="GO:0043161">
    <property type="term" value="P:proteasome-mediated ubiquitin-dependent protein catabolic process"/>
    <property type="evidence" value="ECO:0007669"/>
    <property type="project" value="TreeGrafter"/>
</dbReference>
<reference evidence="8" key="1">
    <citation type="submission" date="2017-02" db="UniProtKB">
        <authorList>
            <consortium name="WormBaseParasite"/>
        </authorList>
    </citation>
    <scope>IDENTIFICATION</scope>
</reference>
<evidence type="ECO:0000256" key="2">
    <source>
        <dbReference type="ARBA" id="ARBA00022771"/>
    </source>
</evidence>
<organism evidence="7 8">
    <name type="scientific">Parastrongyloides trichosuri</name>
    <name type="common">Possum-specific nematode worm</name>
    <dbReference type="NCBI Taxonomy" id="131310"/>
    <lineage>
        <taxon>Eukaryota</taxon>
        <taxon>Metazoa</taxon>
        <taxon>Ecdysozoa</taxon>
        <taxon>Nematoda</taxon>
        <taxon>Chromadorea</taxon>
        <taxon>Rhabditida</taxon>
        <taxon>Tylenchina</taxon>
        <taxon>Panagrolaimomorpha</taxon>
        <taxon>Strongyloidoidea</taxon>
        <taxon>Strongyloididae</taxon>
        <taxon>Parastrongyloides</taxon>
    </lineage>
</organism>
<evidence type="ECO:0000256" key="5">
    <source>
        <dbReference type="SAM" id="MobiDB-lite"/>
    </source>
</evidence>
<sequence>MNLQHNTNIQPLNVSLNCPICLQSFSLNGGLHSTSALPCGHIFGKSCILEWLNRNNTICPVCRTSLSDMRKKISRSESYNNLIIDLHGCADNGLIEASLQSKEEVIKEYQEELKSSNDEIKRLKDLLENEQKRRRQSFSSRSNAFDYGSLTDNIPRIETPSTDNRAQNNMEVSNSSSNNLPRHTSFRVREFSERPTNGAEAESSFVSIDHIDSHRSIPSYLAYLQSRSDYGPPSNNLSENRVANRVTNSSQGNNSTVNHSPPIRQVNQTSSATRIFSNPNEIKFVLTQRYHGSFQDITDALYMDGIIIIGAKNDPGLYINKVHGIIITDCRNLIVFKALSKKKIISVKAVIDPLMNNLYKIIAICDEGKFYEMVFNKTTFELEAFSESLLSNPSNGVSFYKPSSLIWLSYYKYIIGTESGELFLKCFGGNEFKNINYVEGTSNDNNTLFNGPVKMLNKINEHAVVCYQSKRLCIYDDRCGRVAFKGVGDKVASIHFNRHSKNLSVLNEVSDNATALEVWQILDNCTSEDNINYSFKCVHREILNSFRRRSVELPSIAAHYRGREVNLIFCTTQYDDTLILESIMSLDCRMDDIPICLRLLNKVCLEEGKFYMNSMENIHFLVVQKNMVKLFELKLIEN</sequence>
<dbReference type="GO" id="GO:0008270">
    <property type="term" value="F:zinc ion binding"/>
    <property type="evidence" value="ECO:0007669"/>
    <property type="project" value="UniProtKB-KW"/>
</dbReference>
<dbReference type="PROSITE" id="PS50089">
    <property type="entry name" value="ZF_RING_2"/>
    <property type="match status" value="1"/>
</dbReference>
<dbReference type="WBParaSite" id="PTRK_0001500300.1">
    <property type="protein sequence ID" value="PTRK_0001500300.1"/>
    <property type="gene ID" value="PTRK_0001500300"/>
</dbReference>
<feature type="compositionally biased region" description="Polar residues" evidence="5">
    <location>
        <begin position="159"/>
        <end position="172"/>
    </location>
</feature>
<feature type="domain" description="RING-type" evidence="6">
    <location>
        <begin position="18"/>
        <end position="63"/>
    </location>
</feature>
<dbReference type="PANTHER" id="PTHR22763:SF162">
    <property type="entry name" value="TRANSMEMBRANE E3 UBIQUITIN-PROTEIN LIGASE 1"/>
    <property type="match status" value="1"/>
</dbReference>
<dbReference type="PANTHER" id="PTHR22763">
    <property type="entry name" value="RING ZINC FINGER PROTEIN"/>
    <property type="match status" value="1"/>
</dbReference>
<evidence type="ECO:0000259" key="6">
    <source>
        <dbReference type="PROSITE" id="PS50089"/>
    </source>
</evidence>
<dbReference type="GO" id="GO:0012505">
    <property type="term" value="C:endomembrane system"/>
    <property type="evidence" value="ECO:0007669"/>
    <property type="project" value="TreeGrafter"/>
</dbReference>
<evidence type="ECO:0000313" key="7">
    <source>
        <dbReference type="Proteomes" id="UP000038045"/>
    </source>
</evidence>
<accession>A0A0N5A0P6</accession>
<dbReference type="SUPFAM" id="SSF57850">
    <property type="entry name" value="RING/U-box"/>
    <property type="match status" value="1"/>
</dbReference>
<keyword evidence="7" id="KW-1185">Reference proteome</keyword>
<proteinExistence type="predicted"/>